<dbReference type="RefSeq" id="WP_169199319.1">
    <property type="nucleotide sequence ID" value="NZ_WTVH02000010.1"/>
</dbReference>
<dbReference type="EMBL" id="WTVH01000023">
    <property type="protein sequence ID" value="NMF94076.1"/>
    <property type="molecule type" value="Genomic_DNA"/>
</dbReference>
<evidence type="ECO:0000313" key="5">
    <source>
        <dbReference type="Proteomes" id="UP000601990"/>
    </source>
</evidence>
<gene>
    <name evidence="4" type="ORF">GO608_12140</name>
</gene>
<dbReference type="Pfam" id="PF22772">
    <property type="entry name" value="WsaF_C"/>
    <property type="match status" value="1"/>
</dbReference>
<evidence type="ECO:0000313" key="4">
    <source>
        <dbReference type="EMBL" id="NMF94076.1"/>
    </source>
</evidence>
<reference evidence="4" key="1">
    <citation type="submission" date="2019-12" db="EMBL/GenBank/DDBJ databases">
        <title>Comparative genomics gives insights into the taxonomy of the Azoarcus-Aromatoleum group and reveals separate origins of nif in the plant-associated Azoarcus and non-plant-associated Aromatoleum sub-groups.</title>
        <authorList>
            <person name="Lafos M."/>
            <person name="Maluk M."/>
            <person name="Batista M."/>
            <person name="Junghare M."/>
            <person name="Carmona M."/>
            <person name="Faoro H."/>
            <person name="Cruz L.M."/>
            <person name="Battistoni F."/>
            <person name="De Souza E."/>
            <person name="Pedrosa F."/>
            <person name="Chen W.-M."/>
            <person name="Poole P.S."/>
            <person name="Dixon R.A."/>
            <person name="James E.K."/>
        </authorList>
    </citation>
    <scope>NUCLEOTIDE SEQUENCE</scope>
    <source>
        <strain evidence="4">U120</strain>
    </source>
</reference>
<dbReference type="InterPro" id="IPR055050">
    <property type="entry name" value="WsaF_C"/>
</dbReference>
<keyword evidence="1" id="KW-0808">Transferase</keyword>
<protein>
    <submittedName>
        <fullName evidence="4">Glycosyltransferase</fullName>
    </submittedName>
</protein>
<evidence type="ECO:0000259" key="2">
    <source>
        <dbReference type="Pfam" id="PF21374"/>
    </source>
</evidence>
<dbReference type="SUPFAM" id="SSF53756">
    <property type="entry name" value="UDP-Glycosyltransferase/glycogen phosphorylase"/>
    <property type="match status" value="1"/>
</dbReference>
<keyword evidence="5" id="KW-1185">Reference proteome</keyword>
<dbReference type="InterPro" id="IPR048510">
    <property type="entry name" value="WsaF_N"/>
</dbReference>
<dbReference type="Gene3D" id="3.40.50.2000">
    <property type="entry name" value="Glycogen Phosphorylase B"/>
    <property type="match status" value="1"/>
</dbReference>
<sequence>MTDRLIRALGYKLWQLGFFGTLRFLATRIAGRLSSSSPSQILLPQKRNVAKSYGMFCDTDIALTDDGLDPAGWMNWILPPFSIGSGGHLNIFRMVAMLEGEGVRIRLHFLGDTGCADPAEVSDLINEHFVPLKAEVVLGVQTMRPAEFVVATSWDTAYWAAKAPAAGHRLYFVQDFEPYFYPVGSEYAFAERTYHFGLTGITAGDWLAEKLSREYGMKTFPFGFSYDKDLYSPKPRRPGPRRVFFYARHVTPRRGFELGLLALSELHLRLPDVEMVFAGWDASEFDVPFPHLNAGVVALDELPELYSQCDVALVLSFTNLSLLPLEVMACGCPVVSNQGPNVEWLLKDEQNALLCAPTPAAIADALERILVDSTLRDRIVAGGLAFARQTDWPREGRRVAKVLNELRVTS</sequence>
<accession>A0ABX1N491</accession>
<comment type="caution">
    <text evidence="4">The sequence shown here is derived from an EMBL/GenBank/DDBJ whole genome shotgun (WGS) entry which is preliminary data.</text>
</comment>
<dbReference type="CDD" id="cd03801">
    <property type="entry name" value="GT4_PimA-like"/>
    <property type="match status" value="1"/>
</dbReference>
<dbReference type="Pfam" id="PF21374">
    <property type="entry name" value="WsaF_N"/>
    <property type="match status" value="1"/>
</dbReference>
<organism evidence="4 5">
    <name type="scientific">Aromatoleum buckelii</name>
    <dbReference type="NCBI Taxonomy" id="200254"/>
    <lineage>
        <taxon>Bacteria</taxon>
        <taxon>Pseudomonadati</taxon>
        <taxon>Pseudomonadota</taxon>
        <taxon>Betaproteobacteria</taxon>
        <taxon>Rhodocyclales</taxon>
        <taxon>Rhodocyclaceae</taxon>
        <taxon>Aromatoleum</taxon>
    </lineage>
</organism>
<dbReference type="PANTHER" id="PTHR46401">
    <property type="entry name" value="GLYCOSYLTRANSFERASE WBBK-RELATED"/>
    <property type="match status" value="1"/>
</dbReference>
<evidence type="ECO:0000256" key="1">
    <source>
        <dbReference type="ARBA" id="ARBA00022679"/>
    </source>
</evidence>
<dbReference type="Proteomes" id="UP000601990">
    <property type="component" value="Unassembled WGS sequence"/>
</dbReference>
<feature type="domain" description="WsaF N-terminal" evidence="2">
    <location>
        <begin position="143"/>
        <end position="197"/>
    </location>
</feature>
<evidence type="ECO:0000259" key="3">
    <source>
        <dbReference type="Pfam" id="PF22772"/>
    </source>
</evidence>
<dbReference type="Gene3D" id="3.40.50.11090">
    <property type="match status" value="1"/>
</dbReference>
<name>A0ABX1N491_9RHOO</name>
<proteinExistence type="predicted"/>
<dbReference type="PANTHER" id="PTHR46401:SF2">
    <property type="entry name" value="GLYCOSYLTRANSFERASE WBBK-RELATED"/>
    <property type="match status" value="1"/>
</dbReference>
<feature type="domain" description="WsaF C-terminal" evidence="3">
    <location>
        <begin position="241"/>
        <end position="367"/>
    </location>
</feature>